<dbReference type="AlphaFoldDB" id="A0A4Y2WF47"/>
<protein>
    <submittedName>
        <fullName evidence="1">Uncharacterized protein</fullName>
    </submittedName>
</protein>
<evidence type="ECO:0000313" key="2">
    <source>
        <dbReference type="Proteomes" id="UP000499080"/>
    </source>
</evidence>
<name>A0A4Y2WF47_ARAVE</name>
<organism evidence="1 2">
    <name type="scientific">Araneus ventricosus</name>
    <name type="common">Orbweaver spider</name>
    <name type="synonym">Epeira ventricosa</name>
    <dbReference type="NCBI Taxonomy" id="182803"/>
    <lineage>
        <taxon>Eukaryota</taxon>
        <taxon>Metazoa</taxon>
        <taxon>Ecdysozoa</taxon>
        <taxon>Arthropoda</taxon>
        <taxon>Chelicerata</taxon>
        <taxon>Arachnida</taxon>
        <taxon>Araneae</taxon>
        <taxon>Araneomorphae</taxon>
        <taxon>Entelegynae</taxon>
        <taxon>Araneoidea</taxon>
        <taxon>Araneidae</taxon>
        <taxon>Araneus</taxon>
    </lineage>
</organism>
<accession>A0A4Y2WF47</accession>
<dbReference type="Proteomes" id="UP000499080">
    <property type="component" value="Unassembled WGS sequence"/>
</dbReference>
<sequence>MVGEGAINQRTRRHRFLKEENDLASCHGAGDTFLEEKDPRLKSKILYSGFDTGVSRPVANAITLAATAWA</sequence>
<dbReference type="EMBL" id="BGPR01060167">
    <property type="protein sequence ID" value="GBO36095.1"/>
    <property type="molecule type" value="Genomic_DNA"/>
</dbReference>
<reference evidence="1 2" key="1">
    <citation type="journal article" date="2019" name="Sci. Rep.">
        <title>Orb-weaving spider Araneus ventricosus genome elucidates the spidroin gene catalogue.</title>
        <authorList>
            <person name="Kono N."/>
            <person name="Nakamura H."/>
            <person name="Ohtoshi R."/>
            <person name="Moran D.A.P."/>
            <person name="Shinohara A."/>
            <person name="Yoshida Y."/>
            <person name="Fujiwara M."/>
            <person name="Mori M."/>
            <person name="Tomita M."/>
            <person name="Arakawa K."/>
        </authorList>
    </citation>
    <scope>NUCLEOTIDE SEQUENCE [LARGE SCALE GENOMIC DNA]</scope>
</reference>
<comment type="caution">
    <text evidence="1">The sequence shown here is derived from an EMBL/GenBank/DDBJ whole genome shotgun (WGS) entry which is preliminary data.</text>
</comment>
<keyword evidence="2" id="KW-1185">Reference proteome</keyword>
<gene>
    <name evidence="1" type="ORF">AVEN_125952_1</name>
</gene>
<proteinExistence type="predicted"/>
<evidence type="ECO:0000313" key="1">
    <source>
        <dbReference type="EMBL" id="GBO36095.1"/>
    </source>
</evidence>